<dbReference type="GO" id="GO:0000160">
    <property type="term" value="P:phosphorelay signal transduction system"/>
    <property type="evidence" value="ECO:0007669"/>
    <property type="project" value="UniProtKB-KW"/>
</dbReference>
<evidence type="ECO:0000256" key="1">
    <source>
        <dbReference type="ARBA" id="ARBA00000085"/>
    </source>
</evidence>
<feature type="chain" id="PRO_5003685971" description="histidine kinase" evidence="7">
    <location>
        <begin position="26"/>
        <end position="594"/>
    </location>
</feature>
<dbReference type="KEGG" id="tpx:Turpa_2377"/>
<feature type="transmembrane region" description="Helical" evidence="6">
    <location>
        <begin position="307"/>
        <end position="329"/>
    </location>
</feature>
<evidence type="ECO:0000256" key="7">
    <source>
        <dbReference type="SAM" id="SignalP"/>
    </source>
</evidence>
<dbReference type="PANTHER" id="PTHR24421:SF10">
    <property type="entry name" value="NITRATE_NITRITE SENSOR PROTEIN NARQ"/>
    <property type="match status" value="1"/>
</dbReference>
<feature type="transmembrane region" description="Helical" evidence="6">
    <location>
        <begin position="285"/>
        <end position="301"/>
    </location>
</feature>
<evidence type="ECO:0000256" key="5">
    <source>
        <dbReference type="ARBA" id="ARBA00023012"/>
    </source>
</evidence>
<keyword evidence="5" id="KW-0902">Two-component regulatory system</keyword>
<gene>
    <name evidence="9" type="ordered locus">Turpa_2377</name>
</gene>
<dbReference type="EC" id="2.7.13.3" evidence="2"/>
<keyword evidence="3" id="KW-0808">Transferase</keyword>
<feature type="transmembrane region" description="Helical" evidence="6">
    <location>
        <begin position="214"/>
        <end position="240"/>
    </location>
</feature>
<feature type="signal peptide" evidence="7">
    <location>
        <begin position="1"/>
        <end position="25"/>
    </location>
</feature>
<reference evidence="9 10" key="1">
    <citation type="submission" date="2012-06" db="EMBL/GenBank/DDBJ databases">
        <title>The complete chromosome of genome of Turneriella parva DSM 21527.</title>
        <authorList>
            <consortium name="US DOE Joint Genome Institute (JGI-PGF)"/>
            <person name="Lucas S."/>
            <person name="Han J."/>
            <person name="Lapidus A."/>
            <person name="Bruce D."/>
            <person name="Goodwin L."/>
            <person name="Pitluck S."/>
            <person name="Peters L."/>
            <person name="Kyrpides N."/>
            <person name="Mavromatis K."/>
            <person name="Ivanova N."/>
            <person name="Mikhailova N."/>
            <person name="Chertkov O."/>
            <person name="Detter J.C."/>
            <person name="Tapia R."/>
            <person name="Han C."/>
            <person name="Land M."/>
            <person name="Hauser L."/>
            <person name="Markowitz V."/>
            <person name="Cheng J.-F."/>
            <person name="Hugenholtz P."/>
            <person name="Woyke T."/>
            <person name="Wu D."/>
            <person name="Gronow S."/>
            <person name="Wellnitz S."/>
            <person name="Brambilla E."/>
            <person name="Klenk H.-P."/>
            <person name="Eisen J.A."/>
        </authorList>
    </citation>
    <scope>NUCLEOTIDE SEQUENCE [LARGE SCALE GENOMIC DNA]</scope>
    <source>
        <strain evidence="10">ATCC BAA-1111 / DSM 21527 / NCTC 11395 / H</strain>
    </source>
</reference>
<evidence type="ECO:0000256" key="2">
    <source>
        <dbReference type="ARBA" id="ARBA00012438"/>
    </source>
</evidence>
<dbReference type="SUPFAM" id="SSF55874">
    <property type="entry name" value="ATPase domain of HSP90 chaperone/DNA topoisomerase II/histidine kinase"/>
    <property type="match status" value="1"/>
</dbReference>
<name>I4B6W3_TURPD</name>
<feature type="transmembrane region" description="Helical" evidence="6">
    <location>
        <begin position="336"/>
        <end position="359"/>
    </location>
</feature>
<dbReference type="Gene3D" id="3.30.565.10">
    <property type="entry name" value="Histidine kinase-like ATPase, C-terminal domain"/>
    <property type="match status" value="1"/>
</dbReference>
<dbReference type="AlphaFoldDB" id="I4B6W3"/>
<dbReference type="CDD" id="cd16917">
    <property type="entry name" value="HATPase_UhpB-NarQ-NarX-like"/>
    <property type="match status" value="1"/>
</dbReference>
<organism evidence="9 10">
    <name type="scientific">Turneriella parva (strain ATCC BAA-1111 / DSM 21527 / NCTC 11395 / H)</name>
    <name type="common">Leptospira parva</name>
    <dbReference type="NCBI Taxonomy" id="869212"/>
    <lineage>
        <taxon>Bacteria</taxon>
        <taxon>Pseudomonadati</taxon>
        <taxon>Spirochaetota</taxon>
        <taxon>Spirochaetia</taxon>
        <taxon>Leptospirales</taxon>
        <taxon>Leptospiraceae</taxon>
        <taxon>Turneriella</taxon>
    </lineage>
</organism>
<comment type="catalytic activity">
    <reaction evidence="1">
        <text>ATP + protein L-histidine = ADP + protein N-phospho-L-histidine.</text>
        <dbReference type="EC" id="2.7.13.3"/>
    </reaction>
</comment>
<feature type="domain" description="7TM-DISM receptor extracellular" evidence="8">
    <location>
        <begin position="185"/>
        <end position="388"/>
    </location>
</feature>
<dbReference type="RefSeq" id="WP_014803526.1">
    <property type="nucleotide sequence ID" value="NC_018020.1"/>
</dbReference>
<sequence length="594" mass="66432">MVQSRRSKYLACLLVAAATSGALYAKPDLDLAPSFESLDLTTVLRICPPKVQLPTPDDERCTSNTAESIAATQKMQLYTEPFWALVELRNNTKDDRIYVLEHHLAITERVAVEELSDKAAATKVAGEGASVYARDYRAPLPAYRLQFKAGETKILRISIRSDLVTRMGFTLHSERHYIDELQVTNVLHAGFYGLMFSMILFNLLLYLRLRLRMYLYYVLFIMSISVMYMGLFGHGFAFIWPDAFLWQKYSHSAAKFTAAIFGIAFFSAVLNVPQRMPRLYGKIKLAYPLFVVAGFVTPFLAPQGIFLIATIVVAIAVIYSLALGVLSAVGKLPFSFYYAIAMIAMLGGALINLLQTAAILPSNTFTLHAMQVGTALEAIFLSIALGDRYSAIEGENHALQHQRLEDKKRIARDIHDVIGTEFQMRLIEIQSEGESALSSKLVSGLRSTLDKIREFLFLLHTEEHLPAKLEKTIEDLLRRLELAKKFEIERDIVIDAQAIGTTEAYHIERAVSEIISNIARHAQASKIVFTLRINKQGGFLAVRDNGVGFEKTLAAKNIGMESLGYRAERLRGRLKILTSMGRGTTVALRFRGQA</sequence>
<feature type="transmembrane region" description="Helical" evidence="6">
    <location>
        <begin position="189"/>
        <end position="207"/>
    </location>
</feature>
<evidence type="ECO:0000256" key="4">
    <source>
        <dbReference type="ARBA" id="ARBA00022777"/>
    </source>
</evidence>
<dbReference type="Pfam" id="PF07695">
    <property type="entry name" value="7TMR-DISM_7TM"/>
    <property type="match status" value="1"/>
</dbReference>
<dbReference type="InterPro" id="IPR050482">
    <property type="entry name" value="Sensor_HK_TwoCompSys"/>
</dbReference>
<keyword evidence="7" id="KW-0732">Signal</keyword>
<dbReference type="InterPro" id="IPR036890">
    <property type="entry name" value="HATPase_C_sf"/>
</dbReference>
<keyword evidence="6" id="KW-0812">Transmembrane</keyword>
<evidence type="ECO:0000259" key="8">
    <source>
        <dbReference type="Pfam" id="PF07695"/>
    </source>
</evidence>
<keyword evidence="4 9" id="KW-0418">Kinase</keyword>
<accession>I4B6W3</accession>
<evidence type="ECO:0000313" key="9">
    <source>
        <dbReference type="EMBL" id="AFM13020.1"/>
    </source>
</evidence>
<dbReference type="Proteomes" id="UP000006048">
    <property type="component" value="Chromosome"/>
</dbReference>
<dbReference type="GO" id="GO:0004673">
    <property type="term" value="F:protein histidine kinase activity"/>
    <property type="evidence" value="ECO:0007669"/>
    <property type="project" value="UniProtKB-EC"/>
</dbReference>
<keyword evidence="10" id="KW-1185">Reference proteome</keyword>
<evidence type="ECO:0000256" key="3">
    <source>
        <dbReference type="ARBA" id="ARBA00022679"/>
    </source>
</evidence>
<evidence type="ECO:0000256" key="6">
    <source>
        <dbReference type="SAM" id="Phobius"/>
    </source>
</evidence>
<dbReference type="PANTHER" id="PTHR24421">
    <property type="entry name" value="NITRATE/NITRITE SENSOR PROTEIN NARX-RELATED"/>
    <property type="match status" value="1"/>
</dbReference>
<dbReference type="EMBL" id="CP002959">
    <property type="protein sequence ID" value="AFM13020.1"/>
    <property type="molecule type" value="Genomic_DNA"/>
</dbReference>
<dbReference type="HOGENOM" id="CLU_459223_0_0_12"/>
<evidence type="ECO:0000313" key="10">
    <source>
        <dbReference type="Proteomes" id="UP000006048"/>
    </source>
</evidence>
<feature type="transmembrane region" description="Helical" evidence="6">
    <location>
        <begin position="252"/>
        <end position="273"/>
    </location>
</feature>
<keyword evidence="6" id="KW-1133">Transmembrane helix</keyword>
<keyword evidence="6" id="KW-0472">Membrane</keyword>
<protein>
    <recommendedName>
        <fullName evidence="2">histidine kinase</fullName>
        <ecNumber evidence="2">2.7.13.3</ecNumber>
    </recommendedName>
</protein>
<dbReference type="InterPro" id="IPR011623">
    <property type="entry name" value="7TMR_DISM_rcpt_extracell_dom1"/>
</dbReference>
<proteinExistence type="predicted"/>
<dbReference type="OrthoDB" id="337251at2"/>
<dbReference type="STRING" id="869212.Turpa_2377"/>